<evidence type="ECO:0000256" key="1">
    <source>
        <dbReference type="SAM" id="SignalP"/>
    </source>
</evidence>
<evidence type="ECO:0000313" key="3">
    <source>
        <dbReference type="Proteomes" id="UP000282483"/>
    </source>
</evidence>
<dbReference type="AlphaFoldDB" id="A0A2Z5UW46"/>
<organism evidence="2 3">
    <name type="scientific">Candidatus Rickettsiella viridis</name>
    <dbReference type="NCBI Taxonomy" id="676208"/>
    <lineage>
        <taxon>Bacteria</taxon>
        <taxon>Pseudomonadati</taxon>
        <taxon>Pseudomonadota</taxon>
        <taxon>Gammaproteobacteria</taxon>
        <taxon>Legionellales</taxon>
        <taxon>Coxiellaceae</taxon>
        <taxon>Rickettsiella</taxon>
    </lineage>
</organism>
<accession>A0A2Z5UW46</accession>
<keyword evidence="3" id="KW-1185">Reference proteome</keyword>
<gene>
    <name evidence="2" type="ORF">RVIR1_12140</name>
</gene>
<evidence type="ECO:0000313" key="2">
    <source>
        <dbReference type="EMBL" id="BBB15674.1"/>
    </source>
</evidence>
<dbReference type="EMBL" id="AP018005">
    <property type="protein sequence ID" value="BBB15674.1"/>
    <property type="molecule type" value="Genomic_DNA"/>
</dbReference>
<dbReference type="OrthoDB" id="323914at2"/>
<protein>
    <submittedName>
        <fullName evidence="2">Uncharacterized protein</fullName>
    </submittedName>
</protein>
<dbReference type="KEGG" id="rvi:RVIR1_12140"/>
<dbReference type="Proteomes" id="UP000282483">
    <property type="component" value="Chromosome"/>
</dbReference>
<proteinExistence type="predicted"/>
<reference evidence="2 3" key="1">
    <citation type="submission" date="2017-03" db="EMBL/GenBank/DDBJ databases">
        <title>The genome sequence of Candidatus Rickettsiella viridis.</title>
        <authorList>
            <person name="Nikoh N."/>
            <person name="Tsuchida T."/>
            <person name="Yamaguchi K."/>
            <person name="Maeda T."/>
            <person name="Shigenobu S."/>
            <person name="Fukatsu T."/>
        </authorList>
    </citation>
    <scope>NUCLEOTIDE SEQUENCE [LARGE SCALE GENOMIC DNA]</scope>
    <source>
        <strain evidence="2 3">Ap-RA04</strain>
    </source>
</reference>
<keyword evidence="1" id="KW-0732">Signal</keyword>
<dbReference type="RefSeq" id="WP_126323220.1">
    <property type="nucleotide sequence ID" value="NZ_AP018005.1"/>
</dbReference>
<sequence length="185" mass="20849">MPTLPRYLIASLFGLLATPLFATPLPKGNFSVGSSQPIDDKRWGILVYHSWMTSNNIGAVLTWQDVHLKYGTMNSVDLSYQLAPQNPLRRFFQPLVSTVEVAGNITQRRDPNGLIYEFDPYLNFRWKNFPWNNIVATTMSIGDGISYATGLPLREEHDSTNNNAKHLLNFLVLEASFAAPQHPDL</sequence>
<feature type="chain" id="PRO_5016291756" evidence="1">
    <location>
        <begin position="23"/>
        <end position="185"/>
    </location>
</feature>
<name>A0A2Z5UW46_9COXI</name>
<feature type="signal peptide" evidence="1">
    <location>
        <begin position="1"/>
        <end position="22"/>
    </location>
</feature>